<dbReference type="PANTHER" id="PTHR45846">
    <property type="entry name" value="TRNA-DIHYDROURIDINE(47) SYNTHASE [NAD(P)(+)]-LIKE"/>
    <property type="match status" value="1"/>
</dbReference>
<dbReference type="AlphaFoldDB" id="A0A382ZC31"/>
<dbReference type="InterPro" id="IPR035587">
    <property type="entry name" value="DUS-like_FMN-bd"/>
</dbReference>
<dbReference type="GO" id="GO:0017150">
    <property type="term" value="F:tRNA dihydrouridine synthase activity"/>
    <property type="evidence" value="ECO:0007669"/>
    <property type="project" value="TreeGrafter"/>
</dbReference>
<name>A0A382ZC31_9ZZZZ</name>
<dbReference type="EMBL" id="UINC01182512">
    <property type="protein sequence ID" value="SVD92769.1"/>
    <property type="molecule type" value="Genomic_DNA"/>
</dbReference>
<dbReference type="PANTHER" id="PTHR45846:SF1">
    <property type="entry name" value="TRNA-DIHYDROURIDINE(47) SYNTHASE [NAD(P)(+)]-LIKE"/>
    <property type="match status" value="1"/>
</dbReference>
<dbReference type="InterPro" id="IPR013785">
    <property type="entry name" value="Aldolase_TIM"/>
</dbReference>
<evidence type="ECO:0000259" key="1">
    <source>
        <dbReference type="Pfam" id="PF01207"/>
    </source>
</evidence>
<dbReference type="CDD" id="cd02801">
    <property type="entry name" value="DUS_like_FMN"/>
    <property type="match status" value="1"/>
</dbReference>
<feature type="non-terminal residue" evidence="2">
    <location>
        <position position="1"/>
    </location>
</feature>
<proteinExistence type="predicted"/>
<feature type="domain" description="DUS-like FMN-binding" evidence="1">
    <location>
        <begin position="2"/>
        <end position="198"/>
    </location>
</feature>
<dbReference type="SUPFAM" id="SSF51395">
    <property type="entry name" value="FMN-linked oxidoreductases"/>
    <property type="match status" value="1"/>
</dbReference>
<sequence>ELGYDVIDLNMACPVKRLRGCARGGHLLHQPEKASEIIQEVSQAVGGRVPLTIKLRRGFDDEQDSEKNFFRIIEDTIDQGFFAAVVHGRTVRQKYEGPSRWNFLSQLTQRYPDFRIMGSGDIFTPESVFEMLARTGVDAVSVARGAIGNPWIFRQASLLLEGKAPRPPSLEEQGSVLRDHFELCSRFHTERKTQKLMRKFGIKFSIHHPEPGNAEKAFISCRSLSDWWDVFKRLYCDTEVAAGEIPSGDSP</sequence>
<protein>
    <recommendedName>
        <fullName evidence="1">DUS-like FMN-binding domain-containing protein</fullName>
    </recommendedName>
</protein>
<organism evidence="2">
    <name type="scientific">marine metagenome</name>
    <dbReference type="NCBI Taxonomy" id="408172"/>
    <lineage>
        <taxon>unclassified sequences</taxon>
        <taxon>metagenomes</taxon>
        <taxon>ecological metagenomes</taxon>
    </lineage>
</organism>
<evidence type="ECO:0000313" key="2">
    <source>
        <dbReference type="EMBL" id="SVD92769.1"/>
    </source>
</evidence>
<dbReference type="GO" id="GO:0003723">
    <property type="term" value="F:RNA binding"/>
    <property type="evidence" value="ECO:0007669"/>
    <property type="project" value="TreeGrafter"/>
</dbReference>
<dbReference type="Gene3D" id="3.20.20.70">
    <property type="entry name" value="Aldolase class I"/>
    <property type="match status" value="1"/>
</dbReference>
<gene>
    <name evidence="2" type="ORF">METZ01_LOCUS445623</name>
</gene>
<reference evidence="2" key="1">
    <citation type="submission" date="2018-05" db="EMBL/GenBank/DDBJ databases">
        <authorList>
            <person name="Lanie J.A."/>
            <person name="Ng W.-L."/>
            <person name="Kazmierczak K.M."/>
            <person name="Andrzejewski T.M."/>
            <person name="Davidsen T.M."/>
            <person name="Wayne K.J."/>
            <person name="Tettelin H."/>
            <person name="Glass J.I."/>
            <person name="Rusch D."/>
            <person name="Podicherti R."/>
            <person name="Tsui H.-C.T."/>
            <person name="Winkler M.E."/>
        </authorList>
    </citation>
    <scope>NUCLEOTIDE SEQUENCE</scope>
</reference>
<accession>A0A382ZC31</accession>
<dbReference type="Pfam" id="PF01207">
    <property type="entry name" value="Dus"/>
    <property type="match status" value="1"/>
</dbReference>